<keyword evidence="7" id="KW-0472">Membrane</keyword>
<dbReference type="SUPFAM" id="SSF49299">
    <property type="entry name" value="PKD domain"/>
    <property type="match status" value="2"/>
</dbReference>
<dbReference type="InterPro" id="IPR025965">
    <property type="entry name" value="FlgD/Vpr_Ig-like"/>
</dbReference>
<feature type="domain" description="PKD" evidence="9">
    <location>
        <begin position="421"/>
        <end position="488"/>
    </location>
</feature>
<dbReference type="GO" id="GO:0016477">
    <property type="term" value="P:cell migration"/>
    <property type="evidence" value="ECO:0007669"/>
    <property type="project" value="TreeGrafter"/>
</dbReference>
<dbReference type="CDD" id="cd00146">
    <property type="entry name" value="PKD"/>
    <property type="match status" value="2"/>
</dbReference>
<dbReference type="PANTHER" id="PTHR24027:SF422">
    <property type="entry name" value="CADHERIN DOMAIN-CONTAINING PROTEIN"/>
    <property type="match status" value="1"/>
</dbReference>
<dbReference type="Gene3D" id="2.60.40.60">
    <property type="entry name" value="Cadherins"/>
    <property type="match status" value="1"/>
</dbReference>
<dbReference type="PROSITE" id="PS50093">
    <property type="entry name" value="PKD"/>
    <property type="match status" value="2"/>
</dbReference>
<evidence type="ECO:0000313" key="11">
    <source>
        <dbReference type="EMBL" id="TMQ50352.1"/>
    </source>
</evidence>
<dbReference type="GO" id="GO:0000902">
    <property type="term" value="P:cell morphogenesis"/>
    <property type="evidence" value="ECO:0007669"/>
    <property type="project" value="TreeGrafter"/>
</dbReference>
<protein>
    <submittedName>
        <fullName evidence="11">PKD domain-containing protein</fullName>
    </submittedName>
</protein>
<dbReference type="Pfam" id="PF18911">
    <property type="entry name" value="PKD_4"/>
    <property type="match status" value="2"/>
</dbReference>
<dbReference type="InterPro" id="IPR039808">
    <property type="entry name" value="Cadherin"/>
</dbReference>
<dbReference type="SMART" id="SM00112">
    <property type="entry name" value="CA"/>
    <property type="match status" value="2"/>
</dbReference>
<evidence type="ECO:0000256" key="4">
    <source>
        <dbReference type="ARBA" id="ARBA00022737"/>
    </source>
</evidence>
<comment type="subcellular location">
    <subcellularLocation>
        <location evidence="1">Membrane</location>
        <topology evidence="1">Single-pass membrane protein</topology>
    </subcellularLocation>
</comment>
<evidence type="ECO:0000259" key="10">
    <source>
        <dbReference type="PROSITE" id="PS50268"/>
    </source>
</evidence>
<keyword evidence="3 8" id="KW-0732">Signal</keyword>
<dbReference type="SUPFAM" id="SSF49313">
    <property type="entry name" value="Cadherin-like"/>
    <property type="match status" value="1"/>
</dbReference>
<evidence type="ECO:0000259" key="9">
    <source>
        <dbReference type="PROSITE" id="PS50093"/>
    </source>
</evidence>
<dbReference type="NCBIfam" id="TIGR04183">
    <property type="entry name" value="Por_Secre_tail"/>
    <property type="match status" value="1"/>
</dbReference>
<dbReference type="Gene3D" id="2.60.40.10">
    <property type="entry name" value="Immunoglobulins"/>
    <property type="match status" value="4"/>
</dbReference>
<dbReference type="GO" id="GO:0005912">
    <property type="term" value="C:adherens junction"/>
    <property type="evidence" value="ECO:0007669"/>
    <property type="project" value="TreeGrafter"/>
</dbReference>
<dbReference type="PANTHER" id="PTHR24027">
    <property type="entry name" value="CADHERIN-23"/>
    <property type="match status" value="1"/>
</dbReference>
<dbReference type="GO" id="GO:0045296">
    <property type="term" value="F:cadherin binding"/>
    <property type="evidence" value="ECO:0007669"/>
    <property type="project" value="TreeGrafter"/>
</dbReference>
<dbReference type="SMART" id="SM00089">
    <property type="entry name" value="PKD"/>
    <property type="match status" value="4"/>
</dbReference>
<dbReference type="InterPro" id="IPR026444">
    <property type="entry name" value="Secre_tail"/>
</dbReference>
<dbReference type="GO" id="GO:0016342">
    <property type="term" value="C:catenin complex"/>
    <property type="evidence" value="ECO:0007669"/>
    <property type="project" value="TreeGrafter"/>
</dbReference>
<dbReference type="AlphaFoldDB" id="A0A538SG64"/>
<dbReference type="GO" id="GO:0034332">
    <property type="term" value="P:adherens junction organization"/>
    <property type="evidence" value="ECO:0007669"/>
    <property type="project" value="TreeGrafter"/>
</dbReference>
<comment type="caution">
    <text evidence="11">The sequence shown here is derived from an EMBL/GenBank/DDBJ whole genome shotgun (WGS) entry which is preliminary data.</text>
</comment>
<organism evidence="11 12">
    <name type="scientific">Eiseniibacteriota bacterium</name>
    <dbReference type="NCBI Taxonomy" id="2212470"/>
    <lineage>
        <taxon>Bacteria</taxon>
        <taxon>Candidatus Eiseniibacteriota</taxon>
    </lineage>
</organism>
<dbReference type="InterPro" id="IPR035986">
    <property type="entry name" value="PKD_dom_sf"/>
</dbReference>
<dbReference type="EMBL" id="VBOR01000036">
    <property type="protein sequence ID" value="TMQ50352.1"/>
    <property type="molecule type" value="Genomic_DNA"/>
</dbReference>
<dbReference type="GO" id="GO:0008013">
    <property type="term" value="F:beta-catenin binding"/>
    <property type="evidence" value="ECO:0007669"/>
    <property type="project" value="TreeGrafter"/>
</dbReference>
<feature type="chain" id="PRO_5022061612" evidence="8">
    <location>
        <begin position="31"/>
        <end position="725"/>
    </location>
</feature>
<dbReference type="InterPro" id="IPR013783">
    <property type="entry name" value="Ig-like_fold"/>
</dbReference>
<dbReference type="Pfam" id="PF13860">
    <property type="entry name" value="FlgD_ig"/>
    <property type="match status" value="1"/>
</dbReference>
<dbReference type="Proteomes" id="UP000316292">
    <property type="component" value="Unassembled WGS sequence"/>
</dbReference>
<gene>
    <name evidence="11" type="ORF">E6K71_02885</name>
</gene>
<accession>A0A538SG64</accession>
<keyword evidence="6" id="KW-1133">Transmembrane helix</keyword>
<proteinExistence type="predicted"/>
<feature type="signal peptide" evidence="8">
    <location>
        <begin position="1"/>
        <end position="30"/>
    </location>
</feature>
<evidence type="ECO:0000256" key="5">
    <source>
        <dbReference type="ARBA" id="ARBA00022837"/>
    </source>
</evidence>
<evidence type="ECO:0000256" key="7">
    <source>
        <dbReference type="ARBA" id="ARBA00023136"/>
    </source>
</evidence>
<keyword evidence="5" id="KW-0106">Calcium</keyword>
<sequence length="725" mass="73699">MKRSMARLLAYLSCVVLCALVGSVAQFSLAYANSAPVLNPIADQAVERGGEISIEIDASDPDGDPVTITPGVLPSYGYFEDMGGGIAYLTVMPPASEPPTIMEVTMTASDGQLSSSQTFMLKVYPAGNPNAPSMAAVSDPTVAEGQTSSVTVSATDADQNTVSLSASLPAFASMTQTGSDPGSASGRLDLAPGYCAAGSYAASVTASDGAWTDTKNFTIYVTDTNRPPTWSVPGGGYVMALNEASSANLTVTASDPDQACGSAAPSLSLVSAPSSLTVTLTGLGGGSGQLHVAGGYDAAGTYQVTLRASDATNPSLTADVSVQVTVQNVNRAPVASAGGPYAGVTAVEVSMSGSGSSDPDGDALSYAWAFGDGYTGTGLTTSHAYAAGGTFNVCLTVTDNGTPNMSQTQCTTASVQHVNRAPVASAGGPYTGLAGAALTVSSAGSSDPDGDLITCAWTFGDGGTGAGAAPGHTYAAAGTYTVSVVVTDVGTPSMSDTSATTATIADIRPSTFPAVVACTKFKVQLNAEGLFHAFRIEPMRGSFVVRDMNLTSVVMKNGALQASAAYCCLTRDVERERSGRMVVQAYFTSASLRPLFASAPVGRSMVTVTVEGTLATGGKVVGDVTFQIKKEAEGSQSVSVSPNPFNPQATMSLYLPERGSARVRLYDASGRLVRTLMDESDAAAGYHALTLDGRSSTGAKLASGVYYYRVETSAGMARGQCVIMK</sequence>
<dbReference type="InterPro" id="IPR000601">
    <property type="entry name" value="PKD_dom"/>
</dbReference>
<evidence type="ECO:0000313" key="12">
    <source>
        <dbReference type="Proteomes" id="UP000316292"/>
    </source>
</evidence>
<dbReference type="PROSITE" id="PS50268">
    <property type="entry name" value="CADHERIN_2"/>
    <property type="match status" value="1"/>
</dbReference>
<dbReference type="InterPro" id="IPR015919">
    <property type="entry name" value="Cadherin-like_sf"/>
</dbReference>
<dbReference type="GO" id="GO:0007043">
    <property type="term" value="P:cell-cell junction assembly"/>
    <property type="evidence" value="ECO:0007669"/>
    <property type="project" value="TreeGrafter"/>
</dbReference>
<dbReference type="CDD" id="cd11304">
    <property type="entry name" value="Cadherin_repeat"/>
    <property type="match status" value="1"/>
</dbReference>
<dbReference type="Pfam" id="PF05345">
    <property type="entry name" value="He_PIG"/>
    <property type="match status" value="1"/>
</dbReference>
<keyword evidence="4" id="KW-0677">Repeat</keyword>
<feature type="domain" description="Cadherin" evidence="10">
    <location>
        <begin position="233"/>
        <end position="335"/>
    </location>
</feature>
<keyword evidence="2" id="KW-0812">Transmembrane</keyword>
<dbReference type="GO" id="GO:0044331">
    <property type="term" value="P:cell-cell adhesion mediated by cadherin"/>
    <property type="evidence" value="ECO:0007669"/>
    <property type="project" value="TreeGrafter"/>
</dbReference>
<evidence type="ECO:0000256" key="2">
    <source>
        <dbReference type="ARBA" id="ARBA00022692"/>
    </source>
</evidence>
<evidence type="ECO:0000256" key="8">
    <source>
        <dbReference type="SAM" id="SignalP"/>
    </source>
</evidence>
<reference evidence="11 12" key="1">
    <citation type="journal article" date="2019" name="Nat. Microbiol.">
        <title>Mediterranean grassland soil C-N compound turnover is dependent on rainfall and depth, and is mediated by genomically divergent microorganisms.</title>
        <authorList>
            <person name="Diamond S."/>
            <person name="Andeer P.F."/>
            <person name="Li Z."/>
            <person name="Crits-Christoph A."/>
            <person name="Burstein D."/>
            <person name="Anantharaman K."/>
            <person name="Lane K.R."/>
            <person name="Thomas B.C."/>
            <person name="Pan C."/>
            <person name="Northen T.R."/>
            <person name="Banfield J.F."/>
        </authorList>
    </citation>
    <scope>NUCLEOTIDE SEQUENCE [LARGE SCALE GENOMIC DNA]</scope>
    <source>
        <strain evidence="11">WS_1</strain>
    </source>
</reference>
<name>A0A538SG64_UNCEI</name>
<dbReference type="GO" id="GO:0016339">
    <property type="term" value="P:calcium-dependent cell-cell adhesion via plasma membrane cell adhesion molecules"/>
    <property type="evidence" value="ECO:0007669"/>
    <property type="project" value="TreeGrafter"/>
</dbReference>
<evidence type="ECO:0000256" key="3">
    <source>
        <dbReference type="ARBA" id="ARBA00022729"/>
    </source>
</evidence>
<feature type="domain" description="PKD" evidence="9">
    <location>
        <begin position="332"/>
        <end position="400"/>
    </location>
</feature>
<dbReference type="GO" id="GO:0007156">
    <property type="term" value="P:homophilic cell adhesion via plasma membrane adhesion molecules"/>
    <property type="evidence" value="ECO:0007669"/>
    <property type="project" value="InterPro"/>
</dbReference>
<dbReference type="GO" id="GO:0005509">
    <property type="term" value="F:calcium ion binding"/>
    <property type="evidence" value="ECO:0007669"/>
    <property type="project" value="InterPro"/>
</dbReference>
<evidence type="ECO:0000256" key="6">
    <source>
        <dbReference type="ARBA" id="ARBA00022989"/>
    </source>
</evidence>
<evidence type="ECO:0000256" key="1">
    <source>
        <dbReference type="ARBA" id="ARBA00004167"/>
    </source>
</evidence>
<dbReference type="InterPro" id="IPR002126">
    <property type="entry name" value="Cadherin-like_dom"/>
</dbReference>
<dbReference type="Gene3D" id="2.60.40.4070">
    <property type="match status" value="1"/>
</dbReference>
<dbReference type="InterPro" id="IPR022409">
    <property type="entry name" value="PKD/Chitinase_dom"/>
</dbReference>